<dbReference type="Proteomes" id="UP001215598">
    <property type="component" value="Unassembled WGS sequence"/>
</dbReference>
<dbReference type="EMBL" id="JARKIB010000394">
    <property type="protein sequence ID" value="KAJ7711513.1"/>
    <property type="molecule type" value="Genomic_DNA"/>
</dbReference>
<gene>
    <name evidence="1" type="ORF">B0H16DRAFT_1343713</name>
</gene>
<evidence type="ECO:0000313" key="2">
    <source>
        <dbReference type="Proteomes" id="UP001215598"/>
    </source>
</evidence>
<evidence type="ECO:0000313" key="1">
    <source>
        <dbReference type="EMBL" id="KAJ7711513.1"/>
    </source>
</evidence>
<sequence length="373" mass="42312">MGKPCSSPVGNNARSKGYRTDTRNILAAHYKSKAQTARFCGHRIMAIEGMTGRMTPNELKELYMARVDPHLTHGCEISPDSDDVHVKQLSKVQLQFIRQMLNLHSRSAIAPLFTETGIIPLRVRRFLLVLSHLIYFLGLAKEHFARAALDSSIELSARNKTSWAKDLIHAATRLPFHCPAFVLTHSTSIEDVEDYGKTVKILLQEWFQVSINQNEKLYLLYGRLEPQKDKPPAYVASKMRHYLTMVKTQTHREALTSLLLSTHHLALEVLRYANHAHQPVARSDRLCRFCKVEVETPEHALVTCTSSSDLTELRSAFLAKLFHDAPHLANLMAQLSNTEFLKSMVYSRPTIALVAKFAFNVLELFYAVPVLRP</sequence>
<organism evidence="1 2">
    <name type="scientific">Mycena metata</name>
    <dbReference type="NCBI Taxonomy" id="1033252"/>
    <lineage>
        <taxon>Eukaryota</taxon>
        <taxon>Fungi</taxon>
        <taxon>Dikarya</taxon>
        <taxon>Basidiomycota</taxon>
        <taxon>Agaricomycotina</taxon>
        <taxon>Agaricomycetes</taxon>
        <taxon>Agaricomycetidae</taxon>
        <taxon>Agaricales</taxon>
        <taxon>Marasmiineae</taxon>
        <taxon>Mycenaceae</taxon>
        <taxon>Mycena</taxon>
    </lineage>
</organism>
<comment type="caution">
    <text evidence="1">The sequence shown here is derived from an EMBL/GenBank/DDBJ whole genome shotgun (WGS) entry which is preliminary data.</text>
</comment>
<proteinExistence type="predicted"/>
<reference evidence="1" key="1">
    <citation type="submission" date="2023-03" db="EMBL/GenBank/DDBJ databases">
        <title>Massive genome expansion in bonnet fungi (Mycena s.s.) driven by repeated elements and novel gene families across ecological guilds.</title>
        <authorList>
            <consortium name="Lawrence Berkeley National Laboratory"/>
            <person name="Harder C.B."/>
            <person name="Miyauchi S."/>
            <person name="Viragh M."/>
            <person name="Kuo A."/>
            <person name="Thoen E."/>
            <person name="Andreopoulos B."/>
            <person name="Lu D."/>
            <person name="Skrede I."/>
            <person name="Drula E."/>
            <person name="Henrissat B."/>
            <person name="Morin E."/>
            <person name="Kohler A."/>
            <person name="Barry K."/>
            <person name="LaButti K."/>
            <person name="Morin E."/>
            <person name="Salamov A."/>
            <person name="Lipzen A."/>
            <person name="Mereny Z."/>
            <person name="Hegedus B."/>
            <person name="Baldrian P."/>
            <person name="Stursova M."/>
            <person name="Weitz H."/>
            <person name="Taylor A."/>
            <person name="Grigoriev I.V."/>
            <person name="Nagy L.G."/>
            <person name="Martin F."/>
            <person name="Kauserud H."/>
        </authorList>
    </citation>
    <scope>NUCLEOTIDE SEQUENCE</scope>
    <source>
        <strain evidence="1">CBHHK182m</strain>
    </source>
</reference>
<accession>A0AAD7MD05</accession>
<keyword evidence="2" id="KW-1185">Reference proteome</keyword>
<name>A0AAD7MD05_9AGAR</name>
<dbReference type="AlphaFoldDB" id="A0AAD7MD05"/>
<protein>
    <submittedName>
        <fullName evidence="1">Uncharacterized protein</fullName>
    </submittedName>
</protein>